<dbReference type="EMBL" id="FNVT01000012">
    <property type="protein sequence ID" value="SEG98684.1"/>
    <property type="molecule type" value="Genomic_DNA"/>
</dbReference>
<feature type="compositionally biased region" description="Basic and acidic residues" evidence="1">
    <location>
        <begin position="33"/>
        <end position="117"/>
    </location>
</feature>
<keyword evidence="4" id="KW-1185">Reference proteome</keyword>
<keyword evidence="2" id="KW-0732">Signal</keyword>
<evidence type="ECO:0000256" key="1">
    <source>
        <dbReference type="SAM" id="MobiDB-lite"/>
    </source>
</evidence>
<feature type="chain" id="PRO_5009297269" evidence="2">
    <location>
        <begin position="28"/>
        <end position="194"/>
    </location>
</feature>
<gene>
    <name evidence="3" type="ORF">SAMN05444920_1123</name>
</gene>
<dbReference type="Proteomes" id="UP000236732">
    <property type="component" value="Unassembled WGS sequence"/>
</dbReference>
<reference evidence="3 4" key="1">
    <citation type="submission" date="2016-10" db="EMBL/GenBank/DDBJ databases">
        <authorList>
            <person name="de Groot N.N."/>
        </authorList>
    </citation>
    <scope>NUCLEOTIDE SEQUENCE [LARGE SCALE GENOMIC DNA]</scope>
    <source>
        <strain evidence="3 4">CGMCC 4.7037</strain>
    </source>
</reference>
<proteinExistence type="predicted"/>
<dbReference type="RefSeq" id="WP_103960295.1">
    <property type="nucleotide sequence ID" value="NZ_FNVT01000012.1"/>
</dbReference>
<evidence type="ECO:0000313" key="3">
    <source>
        <dbReference type="EMBL" id="SEG98684.1"/>
    </source>
</evidence>
<protein>
    <submittedName>
        <fullName evidence="3">Uncharacterized protein</fullName>
    </submittedName>
</protein>
<feature type="region of interest" description="Disordered" evidence="1">
    <location>
        <begin position="21"/>
        <end position="119"/>
    </location>
</feature>
<sequence>MAFTRLAALLVATSISGTVLTVSPVSADPGPDSAHRSDHRSDHRFNQRFDHRFDQRFDQRLDNRPGQRHDERSDRLAGVREPAGHEPRRADRPRDGRKARDRDAMGPRRDNQRDRVQTKSTCAYRVTAAIEILEQPRRAAMLVGRLKERARTLGACRPTQNKQWTKVLAPRERRIGFAQTKDLKNLGPAKYLSL</sequence>
<evidence type="ECO:0000313" key="4">
    <source>
        <dbReference type="Proteomes" id="UP000236732"/>
    </source>
</evidence>
<dbReference type="OrthoDB" id="9993238at2"/>
<accession>A0A1H6EPR3</accession>
<dbReference type="AlphaFoldDB" id="A0A1H6EPR3"/>
<evidence type="ECO:0000256" key="2">
    <source>
        <dbReference type="SAM" id="SignalP"/>
    </source>
</evidence>
<organism evidence="3 4">
    <name type="scientific">Nonomuraea solani</name>
    <dbReference type="NCBI Taxonomy" id="1144553"/>
    <lineage>
        <taxon>Bacteria</taxon>
        <taxon>Bacillati</taxon>
        <taxon>Actinomycetota</taxon>
        <taxon>Actinomycetes</taxon>
        <taxon>Streptosporangiales</taxon>
        <taxon>Streptosporangiaceae</taxon>
        <taxon>Nonomuraea</taxon>
    </lineage>
</organism>
<feature type="signal peptide" evidence="2">
    <location>
        <begin position="1"/>
        <end position="27"/>
    </location>
</feature>
<name>A0A1H6EPR3_9ACTN</name>